<dbReference type="EMBL" id="BATJ01000004">
    <property type="protein sequence ID" value="GAD66528.1"/>
    <property type="molecule type" value="Genomic_DNA"/>
</dbReference>
<dbReference type="STRING" id="1219065.VPR01S_04_01330"/>
<reference evidence="4 5" key="1">
    <citation type="submission" date="2013-09" db="EMBL/GenBank/DDBJ databases">
        <title>Whole genome shotgun sequence of Vibrio proteolyticus NBRC 13287.</title>
        <authorList>
            <person name="Isaki S."/>
            <person name="Hosoyama A."/>
            <person name="Numata M."/>
            <person name="Hashimoto M."/>
            <person name="Hosoyama Y."/>
            <person name="Tsuchikane K."/>
            <person name="Noguchi M."/>
            <person name="Hirakata S."/>
            <person name="Ichikawa N."/>
            <person name="Ohji S."/>
            <person name="Yamazoe A."/>
            <person name="Fujita N."/>
        </authorList>
    </citation>
    <scope>NUCLEOTIDE SEQUENCE [LARGE SCALE GENOMIC DNA]</scope>
    <source>
        <strain evidence="4 5">NBRC 13287</strain>
    </source>
</reference>
<feature type="region of interest" description="Disordered" evidence="1">
    <location>
        <begin position="278"/>
        <end position="311"/>
    </location>
</feature>
<dbReference type="Gene3D" id="3.30.70.1070">
    <property type="entry name" value="Sporulation related repeat"/>
    <property type="match status" value="1"/>
</dbReference>
<proteinExistence type="predicted"/>
<feature type="transmembrane region" description="Helical" evidence="2">
    <location>
        <begin position="239"/>
        <end position="257"/>
    </location>
</feature>
<dbReference type="InterPro" id="IPR036680">
    <property type="entry name" value="SPOR-like_sf"/>
</dbReference>
<dbReference type="PANTHER" id="PTHR35894:SF7">
    <property type="entry name" value="GENERAL SECRETION PATHWAY PROTEIN A-RELATED"/>
    <property type="match status" value="1"/>
</dbReference>
<evidence type="ECO:0000256" key="2">
    <source>
        <dbReference type="SAM" id="Phobius"/>
    </source>
</evidence>
<dbReference type="PROSITE" id="PS51724">
    <property type="entry name" value="SPOR"/>
    <property type="match status" value="1"/>
</dbReference>
<dbReference type="PANTHER" id="PTHR35894">
    <property type="entry name" value="GENERAL SECRETION PATHWAY PROTEIN A-RELATED"/>
    <property type="match status" value="1"/>
</dbReference>
<keyword evidence="5" id="KW-1185">Reference proteome</keyword>
<name>U3BIQ1_VIBPR</name>
<feature type="region of interest" description="Disordered" evidence="1">
    <location>
        <begin position="347"/>
        <end position="394"/>
    </location>
</feature>
<keyword evidence="2" id="KW-1133">Transmembrane helix</keyword>
<sequence>MSLSHELRVLELDSQTQVLERLRLLTEFGSNLVNVSGVAGTGKSWLAQRYLEAWVSDKDQSLLLCHPNQDDHQRRSTLLSQVVSGGTFNPQDSLSDSLTRILDGESCDLVIVVDDAHLLSESLISELWRLVQRAQQQPAWNISVVLFSQSGSLDRLLERLSDGQDIRPIDIEIESFSQNEADRFFEQLVMRYVEDDMERQVRHAYRKVTLTPGEIMALSEQKAEKRIIIRSIVGSPVRIALLVLILLLLLGGGYWWMMTQPGPGERIEQLTAGGEQTVIPTLPQDGTATSGDVSELPASGADDDSAALPPDVIDTTASVGEADSKQQRVVITSDVVDALLEGKTSSKATNKTPAVAQDTAEDDKVQDKPSADTPVRQTPDPGTTAQPPAPAASPAAVQFSFAREELMAFSPRSYTLQLAAVTSLQEVQQFIDQYQLAGKVRVYPTVRSGQDWYIVTYQNYPTIQLARDAVATLPDTLQQLEPWAKSIRQVQREIERAK</sequence>
<evidence type="ECO:0000259" key="3">
    <source>
        <dbReference type="PROSITE" id="PS51724"/>
    </source>
</evidence>
<dbReference type="Pfam" id="PF05036">
    <property type="entry name" value="SPOR"/>
    <property type="match status" value="1"/>
</dbReference>
<evidence type="ECO:0000313" key="5">
    <source>
        <dbReference type="Proteomes" id="UP000016570"/>
    </source>
</evidence>
<dbReference type="InterPro" id="IPR027417">
    <property type="entry name" value="P-loop_NTPase"/>
</dbReference>
<dbReference type="InterPro" id="IPR049945">
    <property type="entry name" value="AAA_22"/>
</dbReference>
<evidence type="ECO:0000256" key="1">
    <source>
        <dbReference type="SAM" id="MobiDB-lite"/>
    </source>
</evidence>
<keyword evidence="2" id="KW-0472">Membrane</keyword>
<organism evidence="4 5">
    <name type="scientific">Vibrio proteolyticus NBRC 13287</name>
    <dbReference type="NCBI Taxonomy" id="1219065"/>
    <lineage>
        <taxon>Bacteria</taxon>
        <taxon>Pseudomonadati</taxon>
        <taxon>Pseudomonadota</taxon>
        <taxon>Gammaproteobacteria</taxon>
        <taxon>Vibrionales</taxon>
        <taxon>Vibrionaceae</taxon>
        <taxon>Vibrio</taxon>
    </lineage>
</organism>
<evidence type="ECO:0000313" key="4">
    <source>
        <dbReference type="EMBL" id="GAD66528.1"/>
    </source>
</evidence>
<accession>U3BIQ1</accession>
<dbReference type="Gene3D" id="3.40.50.300">
    <property type="entry name" value="P-loop containing nucleotide triphosphate hydrolases"/>
    <property type="match status" value="1"/>
</dbReference>
<dbReference type="RefSeq" id="WP_021704508.1">
    <property type="nucleotide sequence ID" value="NZ_BATJ01000004.1"/>
</dbReference>
<dbReference type="Pfam" id="PF13401">
    <property type="entry name" value="AAA_22"/>
    <property type="match status" value="1"/>
</dbReference>
<gene>
    <name evidence="4" type="ORF">VPR01S_04_01330</name>
</gene>
<dbReference type="eggNOG" id="COG3266">
    <property type="taxonomic scope" value="Bacteria"/>
</dbReference>
<dbReference type="InterPro" id="IPR052026">
    <property type="entry name" value="ExeA_AAA_ATPase_DNA-bind"/>
</dbReference>
<dbReference type="GO" id="GO:0016887">
    <property type="term" value="F:ATP hydrolysis activity"/>
    <property type="evidence" value="ECO:0007669"/>
    <property type="project" value="InterPro"/>
</dbReference>
<dbReference type="InterPro" id="IPR007730">
    <property type="entry name" value="SPOR-like_dom"/>
</dbReference>
<dbReference type="Proteomes" id="UP000016570">
    <property type="component" value="Unassembled WGS sequence"/>
</dbReference>
<protein>
    <recommendedName>
        <fullName evidence="3">SPOR domain-containing protein</fullName>
    </recommendedName>
</protein>
<dbReference type="SUPFAM" id="SSF52540">
    <property type="entry name" value="P-loop containing nucleoside triphosphate hydrolases"/>
    <property type="match status" value="1"/>
</dbReference>
<dbReference type="AlphaFoldDB" id="U3BIQ1"/>
<feature type="domain" description="SPOR" evidence="3">
    <location>
        <begin position="408"/>
        <end position="486"/>
    </location>
</feature>
<feature type="compositionally biased region" description="Low complexity" evidence="1">
    <location>
        <begin position="378"/>
        <end position="394"/>
    </location>
</feature>
<keyword evidence="2" id="KW-0812">Transmembrane</keyword>
<comment type="caution">
    <text evidence="4">The sequence shown here is derived from an EMBL/GenBank/DDBJ whole genome shotgun (WGS) entry which is preliminary data.</text>
</comment>
<dbReference type="GO" id="GO:0042834">
    <property type="term" value="F:peptidoglycan binding"/>
    <property type="evidence" value="ECO:0007669"/>
    <property type="project" value="InterPro"/>
</dbReference>
<dbReference type="eggNOG" id="COG3267">
    <property type="taxonomic scope" value="Bacteria"/>
</dbReference>